<reference evidence="2" key="1">
    <citation type="journal article" date="2014" name="Front. Microbiol.">
        <title>High frequency of phylogenetically diverse reductive dehalogenase-homologous genes in deep subseafloor sedimentary metagenomes.</title>
        <authorList>
            <person name="Kawai M."/>
            <person name="Futagami T."/>
            <person name="Toyoda A."/>
            <person name="Takaki Y."/>
            <person name="Nishi S."/>
            <person name="Hori S."/>
            <person name="Arai W."/>
            <person name="Tsubouchi T."/>
            <person name="Morono Y."/>
            <person name="Uchiyama I."/>
            <person name="Ito T."/>
            <person name="Fujiyama A."/>
            <person name="Inagaki F."/>
            <person name="Takami H."/>
        </authorList>
    </citation>
    <scope>NUCLEOTIDE SEQUENCE</scope>
    <source>
        <strain evidence="2">Expedition CK06-06</strain>
    </source>
</reference>
<sequence>MVTISRAPRAKDNEVESKNEEGIARTKLGESFVWGLLGYRRRGKTTYGAKLCWEAFMSGVRVLHLGNLTFGETIDPVELANQIP</sequence>
<comment type="caution">
    <text evidence="2">The sequence shown here is derived from an EMBL/GenBank/DDBJ whole genome shotgun (WGS) entry which is preliminary data.</text>
</comment>
<proteinExistence type="predicted"/>
<feature type="non-terminal residue" evidence="2">
    <location>
        <position position="84"/>
    </location>
</feature>
<evidence type="ECO:0000313" key="2">
    <source>
        <dbReference type="EMBL" id="GAI99576.1"/>
    </source>
</evidence>
<gene>
    <name evidence="2" type="ORF">S12H4_35532</name>
</gene>
<dbReference type="EMBL" id="BARW01021118">
    <property type="protein sequence ID" value="GAI99576.1"/>
    <property type="molecule type" value="Genomic_DNA"/>
</dbReference>
<protein>
    <submittedName>
        <fullName evidence="2">Uncharacterized protein</fullName>
    </submittedName>
</protein>
<accession>X1U7J2</accession>
<name>X1U7J2_9ZZZZ</name>
<dbReference type="AlphaFoldDB" id="X1U7J2"/>
<feature type="region of interest" description="Disordered" evidence="1">
    <location>
        <begin position="1"/>
        <end position="21"/>
    </location>
</feature>
<organism evidence="2">
    <name type="scientific">marine sediment metagenome</name>
    <dbReference type="NCBI Taxonomy" id="412755"/>
    <lineage>
        <taxon>unclassified sequences</taxon>
        <taxon>metagenomes</taxon>
        <taxon>ecological metagenomes</taxon>
    </lineage>
</organism>
<feature type="compositionally biased region" description="Basic and acidic residues" evidence="1">
    <location>
        <begin position="9"/>
        <end position="21"/>
    </location>
</feature>
<evidence type="ECO:0000256" key="1">
    <source>
        <dbReference type="SAM" id="MobiDB-lite"/>
    </source>
</evidence>